<dbReference type="OrthoDB" id="2015125at2759"/>
<reference evidence="2" key="1">
    <citation type="journal article" date="2019" name="Database">
        <title>The radish genome database (RadishGD): an integrated information resource for radish genomics.</title>
        <authorList>
            <person name="Yu H.J."/>
            <person name="Baek S."/>
            <person name="Lee Y.J."/>
            <person name="Cho A."/>
            <person name="Mun J.H."/>
        </authorList>
    </citation>
    <scope>NUCLEOTIDE SEQUENCE [LARGE SCALE GENOMIC DNA]</scope>
    <source>
        <strain evidence="2">cv. WK10039</strain>
    </source>
</reference>
<proteinExistence type="predicted"/>
<accession>A0A6J0NT47</accession>
<dbReference type="AlphaFoldDB" id="A0A6J0NT47"/>
<organism evidence="2 3">
    <name type="scientific">Raphanus sativus</name>
    <name type="common">Radish</name>
    <name type="synonym">Raphanus raphanistrum var. sativus</name>
    <dbReference type="NCBI Taxonomy" id="3726"/>
    <lineage>
        <taxon>Eukaryota</taxon>
        <taxon>Viridiplantae</taxon>
        <taxon>Streptophyta</taxon>
        <taxon>Embryophyta</taxon>
        <taxon>Tracheophyta</taxon>
        <taxon>Spermatophyta</taxon>
        <taxon>Magnoliopsida</taxon>
        <taxon>eudicotyledons</taxon>
        <taxon>Gunneridae</taxon>
        <taxon>Pentapetalae</taxon>
        <taxon>rosids</taxon>
        <taxon>malvids</taxon>
        <taxon>Brassicales</taxon>
        <taxon>Brassicaceae</taxon>
        <taxon>Brassiceae</taxon>
        <taxon>Raphanus</taxon>
    </lineage>
</organism>
<gene>
    <name evidence="3" type="primary">LOC108858150</name>
</gene>
<evidence type="ECO:0000313" key="2">
    <source>
        <dbReference type="Proteomes" id="UP000504610"/>
    </source>
</evidence>
<dbReference type="RefSeq" id="XP_018487620.1">
    <property type="nucleotide sequence ID" value="XM_018632118.2"/>
</dbReference>
<evidence type="ECO:0000313" key="3">
    <source>
        <dbReference type="RefSeq" id="XP_018487620.1"/>
    </source>
</evidence>
<dbReference type="InterPro" id="IPR054722">
    <property type="entry name" value="PolX-like_BBD"/>
</dbReference>
<keyword evidence="2" id="KW-1185">Reference proteome</keyword>
<reference evidence="3" key="2">
    <citation type="submission" date="2025-08" db="UniProtKB">
        <authorList>
            <consortium name="RefSeq"/>
        </authorList>
    </citation>
    <scope>IDENTIFICATION</scope>
    <source>
        <tissue evidence="3">Leaf</tissue>
    </source>
</reference>
<name>A0A6J0NT47_RAPSA</name>
<sequence>MAPSNNSDELNFETWAPKTKTTLIQKGLWDVVENGVPPDPSTNPKLSATIQPEELSKWRDIVVKDTKALQVMQSSLPNSVFRKTLSASSAKDAWDLLKNGNIAGSSSVARRGKCCHCGEQGHLQEEQVEVQYLMYAEEALGEGTCGEDVWMVHPCGTMNHMTPNDKYFSALDRTHKAYVGLSDRSALRVEGRGDVKIMMKDGTKKKKKTIKNVLFVPGLKGNVLSIDQMIARGYSAKIEHPRKCTFRDRTGAVFGEPVWDERGPALRLNVVEGNLTS</sequence>
<evidence type="ECO:0000259" key="1">
    <source>
        <dbReference type="Pfam" id="PF22936"/>
    </source>
</evidence>
<dbReference type="Proteomes" id="UP000504610">
    <property type="component" value="Chromosome 5"/>
</dbReference>
<feature type="domain" description="Retrovirus-related Pol polyprotein from transposon TNT 1-94-like beta-barrel" evidence="1">
    <location>
        <begin position="156"/>
        <end position="234"/>
    </location>
</feature>
<dbReference type="KEGG" id="rsz:108858150"/>
<protein>
    <submittedName>
        <fullName evidence="3">Uncharacterized protein LOC108858150</fullName>
    </submittedName>
</protein>
<dbReference type="GeneID" id="108858150"/>
<dbReference type="Pfam" id="PF22936">
    <property type="entry name" value="Pol_BBD"/>
    <property type="match status" value="1"/>
</dbReference>
<dbReference type="Pfam" id="PF14223">
    <property type="entry name" value="Retrotran_gag_2"/>
    <property type="match status" value="1"/>
</dbReference>